<comment type="caution">
    <text evidence="1">The sequence shown here is derived from an EMBL/GenBank/DDBJ whole genome shotgun (WGS) entry which is preliminary data.</text>
</comment>
<protein>
    <submittedName>
        <fullName evidence="1">Uncharacterized protein</fullName>
    </submittedName>
</protein>
<dbReference type="Proteomes" id="UP001497680">
    <property type="component" value="Unassembled WGS sequence"/>
</dbReference>
<organism evidence="1 2">
    <name type="scientific">Hypoxylon rubiginosum</name>
    <dbReference type="NCBI Taxonomy" id="110542"/>
    <lineage>
        <taxon>Eukaryota</taxon>
        <taxon>Fungi</taxon>
        <taxon>Dikarya</taxon>
        <taxon>Ascomycota</taxon>
        <taxon>Pezizomycotina</taxon>
        <taxon>Sordariomycetes</taxon>
        <taxon>Xylariomycetidae</taxon>
        <taxon>Xylariales</taxon>
        <taxon>Hypoxylaceae</taxon>
        <taxon>Hypoxylon</taxon>
    </lineage>
</organism>
<name>A0ACC0D1Y4_9PEZI</name>
<evidence type="ECO:0000313" key="2">
    <source>
        <dbReference type="Proteomes" id="UP001497680"/>
    </source>
</evidence>
<keyword evidence="2" id="KW-1185">Reference proteome</keyword>
<evidence type="ECO:0000313" key="1">
    <source>
        <dbReference type="EMBL" id="KAI6086700.1"/>
    </source>
</evidence>
<proteinExistence type="predicted"/>
<dbReference type="EMBL" id="MU394313">
    <property type="protein sequence ID" value="KAI6086700.1"/>
    <property type="molecule type" value="Genomic_DNA"/>
</dbReference>
<gene>
    <name evidence="1" type="ORF">F4821DRAFT_124151</name>
</gene>
<sequence length="174" mass="19374">MFGKTRIPPLTPAVDKLIRRQYVDDGRGHLIWFWYTRTGVIVKWSLFLGITSLLAFYLIFGRMHAKKRVRAGLKPAAWNGWLLSRQERAGVDPRYAWPQAQYSNYQQPGANYGPPGAYGMHAMPPPVYDPNNRPPMYDGANGAPMGGTKVDPVQTGVEPARGEYAPPPGPPPAR</sequence>
<accession>A0ACC0D1Y4</accession>
<reference evidence="1 2" key="1">
    <citation type="journal article" date="2022" name="New Phytol.">
        <title>Ecological generalism drives hyperdiversity of secondary metabolite gene clusters in xylarialean endophytes.</title>
        <authorList>
            <person name="Franco M.E.E."/>
            <person name="Wisecaver J.H."/>
            <person name="Arnold A.E."/>
            <person name="Ju Y.M."/>
            <person name="Slot J.C."/>
            <person name="Ahrendt S."/>
            <person name="Moore L.P."/>
            <person name="Eastman K.E."/>
            <person name="Scott K."/>
            <person name="Konkel Z."/>
            <person name="Mondo S.J."/>
            <person name="Kuo A."/>
            <person name="Hayes R.D."/>
            <person name="Haridas S."/>
            <person name="Andreopoulos B."/>
            <person name="Riley R."/>
            <person name="LaButti K."/>
            <person name="Pangilinan J."/>
            <person name="Lipzen A."/>
            <person name="Amirebrahimi M."/>
            <person name="Yan J."/>
            <person name="Adam C."/>
            <person name="Keymanesh K."/>
            <person name="Ng V."/>
            <person name="Louie K."/>
            <person name="Northen T."/>
            <person name="Drula E."/>
            <person name="Henrissat B."/>
            <person name="Hsieh H.M."/>
            <person name="Youens-Clark K."/>
            <person name="Lutzoni F."/>
            <person name="Miadlikowska J."/>
            <person name="Eastwood D.C."/>
            <person name="Hamelin R.C."/>
            <person name="Grigoriev I.V."/>
            <person name="U'Ren J.M."/>
        </authorList>
    </citation>
    <scope>NUCLEOTIDE SEQUENCE [LARGE SCALE GENOMIC DNA]</scope>
    <source>
        <strain evidence="1 2">ER1909</strain>
    </source>
</reference>